<evidence type="ECO:0000259" key="2">
    <source>
        <dbReference type="Pfam" id="PF07944"/>
    </source>
</evidence>
<dbReference type="InterPro" id="IPR049046">
    <property type="entry name" value="Beta-AFase-like_GH127_middle"/>
</dbReference>
<dbReference type="GO" id="GO:0046373">
    <property type="term" value="P:L-arabinose metabolic process"/>
    <property type="evidence" value="ECO:0007669"/>
    <property type="project" value="InterPro"/>
</dbReference>
<keyword evidence="1" id="KW-0732">Signal</keyword>
<gene>
    <name evidence="4" type="ORF">AB1Y20_013154</name>
</gene>
<sequence>MRPVPLAALLLLAALALAGVNLLAFRWHISLPPSPSILLDPTAPPLLDAHLPEPLPATPLPSIGRRDVSCPLYSGPGYDRRRHPSRQINVPAFEAPYLSAPRPARRAALAPLPPSLLRLLPGSPFADAFDTNLRFLRSVDTAALLLSWQLNAPRGAWPKGTFRLMGWEHTGSELRGHFLGHWLSSCAIAFAATRDEAVGAAMAEVVAQLDAIAAARGDGYLSAFPDSFLTRLEAQTPVWAPYYTLHKLLAGLLQQHALAGSEAALRLSEGLAAYIDGRVHRVIDSKSIEHHFETLHQECGGINEGLWSLAALTRQPQHRALASLFDKPCLMGPLADGKDELTGMHGNTALALLLGAQRRFEVTGEPHFLSLAVRFFDLIERDRSFATGGTTLNELWGRPGELGHTVTDSASGMGFEQAESCTTHNLMRLAVKLLCASGGEMRYADYLEKALLNGVLGTQRGLEPGMMLYFYPLGSRVSKAAPQAWRHAGWSTPYGDWWCCMGTGIEAFARMAELVFFQSTHDSQSRTPSRTLPELYVLQLVPTLLNWTLGGLRLRLDAAHPAATSASTPAKLRLTVDAGGPVEASILLRVPYWAVAPSATIGNAAVPAERVQAGKYLRIRRVWREGDAVCLTLPFEISTSRLPDRREHFSRLHAIRAGPTVLGCVGCATTKLQHLSAAEVARLVRPVPLAARTALRSLHRAVARGAAEGSVFVHADALWIREGAVPATPFRHRRRGATDVHLAMTFRIVAGLVEGVPNLISFEAIHRPGCFIAAPEQRAPAEAFVQLRLGCLQLNNATASQQMAASFRRHDPLLPTAHGAFQSYESVSMAGHFISSFEAPAAEQVRYRGSPTNHPGRLRKLGLVQKPATTHAARANQPTPFALESSFEEAPGEAEYPLAAWWLFPPPPSRPAGGSLLYPLYEIVDETYSVYWALR</sequence>
<dbReference type="InterPro" id="IPR036195">
    <property type="entry name" value="AbfB_ABD_sf"/>
</dbReference>
<proteinExistence type="predicted"/>
<dbReference type="PANTHER" id="PTHR31151">
    <property type="entry name" value="PROLINE-TRNA LIGASE (DUF1680)"/>
    <property type="match status" value="1"/>
</dbReference>
<dbReference type="GO" id="GO:0046556">
    <property type="term" value="F:alpha-L-arabinofuranosidase activity"/>
    <property type="evidence" value="ECO:0007669"/>
    <property type="project" value="InterPro"/>
</dbReference>
<dbReference type="EMBL" id="JBGBPQ010000023">
    <property type="protein sequence ID" value="KAL1500497.1"/>
    <property type="molecule type" value="Genomic_DNA"/>
</dbReference>
<dbReference type="AlphaFoldDB" id="A0AB34ILD8"/>
<organism evidence="4 5">
    <name type="scientific">Prymnesium parvum</name>
    <name type="common">Toxic golden alga</name>
    <dbReference type="NCBI Taxonomy" id="97485"/>
    <lineage>
        <taxon>Eukaryota</taxon>
        <taxon>Haptista</taxon>
        <taxon>Haptophyta</taxon>
        <taxon>Prymnesiophyceae</taxon>
        <taxon>Prymnesiales</taxon>
        <taxon>Prymnesiaceae</taxon>
        <taxon>Prymnesium</taxon>
    </lineage>
</organism>
<evidence type="ECO:0000259" key="3">
    <source>
        <dbReference type="Pfam" id="PF20736"/>
    </source>
</evidence>
<dbReference type="InterPro" id="IPR012878">
    <property type="entry name" value="Beta-AFase-like_GH127_cat"/>
</dbReference>
<feature type="signal peptide" evidence="1">
    <location>
        <begin position="1"/>
        <end position="18"/>
    </location>
</feature>
<evidence type="ECO:0000313" key="5">
    <source>
        <dbReference type="Proteomes" id="UP001515480"/>
    </source>
</evidence>
<accession>A0AB34ILD8</accession>
<dbReference type="Proteomes" id="UP001515480">
    <property type="component" value="Unassembled WGS sequence"/>
</dbReference>
<name>A0AB34ILD8_PRYPA</name>
<protein>
    <submittedName>
        <fullName evidence="4">Uncharacterized protein</fullName>
    </submittedName>
</protein>
<feature type="domain" description="Non-reducing end beta-L-arabinofuranosidase-like GH127 middle" evidence="3">
    <location>
        <begin position="535"/>
        <end position="634"/>
    </location>
</feature>
<keyword evidence="5" id="KW-1185">Reference proteome</keyword>
<comment type="caution">
    <text evidence="4">The sequence shown here is derived from an EMBL/GenBank/DDBJ whole genome shotgun (WGS) entry which is preliminary data.</text>
</comment>
<dbReference type="Pfam" id="PF20736">
    <property type="entry name" value="Glyco_hydro127M"/>
    <property type="match status" value="1"/>
</dbReference>
<evidence type="ECO:0000256" key="1">
    <source>
        <dbReference type="SAM" id="SignalP"/>
    </source>
</evidence>
<dbReference type="Pfam" id="PF07944">
    <property type="entry name" value="Beta-AFase-like_GH127_cat"/>
    <property type="match status" value="1"/>
</dbReference>
<dbReference type="Gene3D" id="2.80.10.50">
    <property type="match status" value="1"/>
</dbReference>
<feature type="chain" id="PRO_5044279122" evidence="1">
    <location>
        <begin position="19"/>
        <end position="935"/>
    </location>
</feature>
<reference evidence="4 5" key="1">
    <citation type="journal article" date="2024" name="Science">
        <title>Giant polyketide synthase enzymes in the biosynthesis of giant marine polyether toxins.</title>
        <authorList>
            <person name="Fallon T.R."/>
            <person name="Shende V.V."/>
            <person name="Wierzbicki I.H."/>
            <person name="Pendleton A.L."/>
            <person name="Watervoot N.F."/>
            <person name="Auber R.P."/>
            <person name="Gonzalez D.J."/>
            <person name="Wisecaver J.H."/>
            <person name="Moore B.S."/>
        </authorList>
    </citation>
    <scope>NUCLEOTIDE SEQUENCE [LARGE SCALE GENOMIC DNA]</scope>
    <source>
        <strain evidence="4 5">12B1</strain>
    </source>
</reference>
<feature type="domain" description="Non-reducing end beta-L-arabinofuranosidase-like GH127 catalytic" evidence="2">
    <location>
        <begin position="121"/>
        <end position="512"/>
    </location>
</feature>
<dbReference type="PANTHER" id="PTHR31151:SF0">
    <property type="entry name" value="PROLINE-TRNA LIGASE (DUF1680)"/>
    <property type="match status" value="1"/>
</dbReference>
<dbReference type="SUPFAM" id="SSF110221">
    <property type="entry name" value="AbfB domain"/>
    <property type="match status" value="1"/>
</dbReference>
<evidence type="ECO:0000313" key="4">
    <source>
        <dbReference type="EMBL" id="KAL1500497.1"/>
    </source>
</evidence>